<dbReference type="AlphaFoldDB" id="E2BCS0"/>
<feature type="non-terminal residue" evidence="1">
    <location>
        <position position="78"/>
    </location>
</feature>
<gene>
    <name evidence="1" type="ORF">EAI_06962</name>
</gene>
<dbReference type="OMA" id="RTDENFH"/>
<organism evidence="2">
    <name type="scientific">Harpegnathos saltator</name>
    <name type="common">Jerdon's jumping ant</name>
    <dbReference type="NCBI Taxonomy" id="610380"/>
    <lineage>
        <taxon>Eukaryota</taxon>
        <taxon>Metazoa</taxon>
        <taxon>Ecdysozoa</taxon>
        <taxon>Arthropoda</taxon>
        <taxon>Hexapoda</taxon>
        <taxon>Insecta</taxon>
        <taxon>Pterygota</taxon>
        <taxon>Neoptera</taxon>
        <taxon>Endopterygota</taxon>
        <taxon>Hymenoptera</taxon>
        <taxon>Apocrita</taxon>
        <taxon>Aculeata</taxon>
        <taxon>Formicoidea</taxon>
        <taxon>Formicidae</taxon>
        <taxon>Ponerinae</taxon>
        <taxon>Ponerini</taxon>
        <taxon>Harpegnathos</taxon>
    </lineage>
</organism>
<name>E2BCS0_HARSA</name>
<dbReference type="OrthoDB" id="7551877at2759"/>
<accession>E2BCS0</accession>
<dbReference type="Proteomes" id="UP000008237">
    <property type="component" value="Unassembled WGS sequence"/>
</dbReference>
<keyword evidence="2" id="KW-1185">Reference proteome</keyword>
<dbReference type="InParanoid" id="E2BCS0"/>
<dbReference type="PANTHER" id="PTHR33053:SF24">
    <property type="entry name" value="TRANSPOSASE DOMAIN-CONTAINING PROTEIN"/>
    <property type="match status" value="1"/>
</dbReference>
<dbReference type="PANTHER" id="PTHR33053">
    <property type="entry name" value="PROTEIN, PUTATIVE-RELATED"/>
    <property type="match status" value="1"/>
</dbReference>
<dbReference type="STRING" id="610380.E2BCS0"/>
<protein>
    <submittedName>
        <fullName evidence="1">Uncharacterized protein</fullName>
    </submittedName>
</protein>
<reference evidence="1 2" key="1">
    <citation type="journal article" date="2010" name="Science">
        <title>Genomic comparison of the ants Camponotus floridanus and Harpegnathos saltator.</title>
        <authorList>
            <person name="Bonasio R."/>
            <person name="Zhang G."/>
            <person name="Ye C."/>
            <person name="Mutti N.S."/>
            <person name="Fang X."/>
            <person name="Qin N."/>
            <person name="Donahue G."/>
            <person name="Yang P."/>
            <person name="Li Q."/>
            <person name="Li C."/>
            <person name="Zhang P."/>
            <person name="Huang Z."/>
            <person name="Berger S.L."/>
            <person name="Reinberg D."/>
            <person name="Wang J."/>
            <person name="Liebig J."/>
        </authorList>
    </citation>
    <scope>NUCLEOTIDE SEQUENCE [LARGE SCALE GENOMIC DNA]</scope>
    <source>
        <strain evidence="1 2">R22 G/1</strain>
    </source>
</reference>
<proteinExistence type="predicted"/>
<dbReference type="EMBL" id="GL447357">
    <property type="protein sequence ID" value="EFN86510.1"/>
    <property type="molecule type" value="Genomic_DNA"/>
</dbReference>
<sequence>FFSCTKCTQKGKYIKGRVCYLKINCVKRTDENFHNRTQPDHHIGNSILERIPLIDMISSFPLEYMHLVCLDVINKPIW</sequence>
<feature type="non-terminal residue" evidence="1">
    <location>
        <position position="1"/>
    </location>
</feature>
<evidence type="ECO:0000313" key="1">
    <source>
        <dbReference type="EMBL" id="EFN86510.1"/>
    </source>
</evidence>
<evidence type="ECO:0000313" key="2">
    <source>
        <dbReference type="Proteomes" id="UP000008237"/>
    </source>
</evidence>